<evidence type="ECO:0000256" key="6">
    <source>
        <dbReference type="ARBA" id="ARBA00017322"/>
    </source>
</evidence>
<comment type="subcellular location">
    <subcellularLocation>
        <location evidence="4">Cell membrane</location>
        <topology evidence="4">Multi-pass membrane protein</topology>
    </subcellularLocation>
    <subcellularLocation>
        <location evidence="3">Cytoplasm</location>
    </subcellularLocation>
</comment>
<comment type="caution">
    <text evidence="23">The sequence shown here is derived from an EMBL/GenBank/DDBJ whole genome shotgun (WGS) entry which is preliminary data.</text>
</comment>
<evidence type="ECO:0000256" key="8">
    <source>
        <dbReference type="ARBA" id="ARBA00022485"/>
    </source>
</evidence>
<evidence type="ECO:0000256" key="15">
    <source>
        <dbReference type="ARBA" id="ARBA00023004"/>
    </source>
</evidence>
<evidence type="ECO:0000256" key="7">
    <source>
        <dbReference type="ARBA" id="ARBA00022475"/>
    </source>
</evidence>
<evidence type="ECO:0000256" key="16">
    <source>
        <dbReference type="ARBA" id="ARBA00023012"/>
    </source>
</evidence>
<keyword evidence="11 21" id="KW-0812">Transmembrane</keyword>
<keyword evidence="14 21" id="KW-1133">Transmembrane helix</keyword>
<dbReference type="Proteomes" id="UP001318321">
    <property type="component" value="Unassembled WGS sequence"/>
</dbReference>
<dbReference type="CDD" id="cd16917">
    <property type="entry name" value="HATPase_UhpB-NarQ-NarX-like"/>
    <property type="match status" value="1"/>
</dbReference>
<keyword evidence="16" id="KW-0902">Two-component regulatory system</keyword>
<evidence type="ECO:0000259" key="22">
    <source>
        <dbReference type="PROSITE" id="PS50109"/>
    </source>
</evidence>
<keyword evidence="18 21" id="KW-0472">Membrane</keyword>
<keyword evidence="10" id="KW-0808">Transferase</keyword>
<dbReference type="Pfam" id="PF02518">
    <property type="entry name" value="HATPase_c"/>
    <property type="match status" value="1"/>
</dbReference>
<evidence type="ECO:0000256" key="2">
    <source>
        <dbReference type="ARBA" id="ARBA00001966"/>
    </source>
</evidence>
<comment type="cofactor">
    <cofactor evidence="2">
        <name>[4Fe-4S] cluster</name>
        <dbReference type="ChEBI" id="CHEBI:49883"/>
    </cofactor>
</comment>
<accession>A0ABX0PNY0</accession>
<keyword evidence="24" id="KW-1185">Reference proteome</keyword>
<organism evidence="23 24">
    <name type="scientific">Billgrantia bachuensis</name>
    <dbReference type="NCBI Taxonomy" id="2717286"/>
    <lineage>
        <taxon>Bacteria</taxon>
        <taxon>Pseudomonadati</taxon>
        <taxon>Pseudomonadota</taxon>
        <taxon>Gammaproteobacteria</taxon>
        <taxon>Oceanospirillales</taxon>
        <taxon>Halomonadaceae</taxon>
        <taxon>Billgrantia</taxon>
    </lineage>
</organism>
<evidence type="ECO:0000313" key="24">
    <source>
        <dbReference type="Proteomes" id="UP001318321"/>
    </source>
</evidence>
<evidence type="ECO:0000256" key="4">
    <source>
        <dbReference type="ARBA" id="ARBA00004651"/>
    </source>
</evidence>
<dbReference type="Pfam" id="PF17200">
    <property type="entry name" value="sCache_2"/>
    <property type="match status" value="1"/>
</dbReference>
<dbReference type="Pfam" id="PF07730">
    <property type="entry name" value="HisKA_3"/>
    <property type="match status" value="1"/>
</dbReference>
<dbReference type="Gene3D" id="3.30.450.20">
    <property type="entry name" value="PAS domain"/>
    <property type="match status" value="1"/>
</dbReference>
<keyword evidence="8" id="KW-0004">4Fe-4S</keyword>
<evidence type="ECO:0000256" key="9">
    <source>
        <dbReference type="ARBA" id="ARBA00022490"/>
    </source>
</evidence>
<reference evidence="23 24" key="1">
    <citation type="submission" date="2020-03" db="EMBL/GenBank/DDBJ databases">
        <title>Identification of Halomonas strains.</title>
        <authorList>
            <person name="Xiao Z."/>
            <person name="Dong F."/>
            <person name="Wang Z."/>
            <person name="Zhao J.-Y."/>
        </authorList>
    </citation>
    <scope>NUCLEOTIDE SEQUENCE [LARGE SCALE GENOMIC DNA]</scope>
    <source>
        <strain evidence="23 24">DX6</strain>
    </source>
</reference>
<keyword evidence="12" id="KW-0479">Metal-binding</keyword>
<evidence type="ECO:0000256" key="11">
    <source>
        <dbReference type="ARBA" id="ARBA00022692"/>
    </source>
</evidence>
<dbReference type="InterPro" id="IPR004358">
    <property type="entry name" value="Sig_transdc_His_kin-like_C"/>
</dbReference>
<comment type="function">
    <text evidence="19">Member of the two-component regulatory system NreB/NreC involved in the control of dissimilatory nitrate/nitrite reduction in response to oxygen. NreB functions as a direct oxygen sensor histidine kinase which is autophosphorylated, in the absence of oxygen, probably at the conserved histidine residue, and transfers its phosphate group probably to a conserved aspartate residue of NreC. NreB/NreC activates the expression of the nitrate (narGHJI) and nitrite (nir) reductase operons, as well as the putative nitrate transporter gene narT.</text>
</comment>
<name>A0ABX0PNY0_9GAMM</name>
<evidence type="ECO:0000256" key="14">
    <source>
        <dbReference type="ARBA" id="ARBA00022989"/>
    </source>
</evidence>
<feature type="domain" description="Histidine kinase" evidence="22">
    <location>
        <begin position="254"/>
        <end position="456"/>
    </location>
</feature>
<evidence type="ECO:0000256" key="21">
    <source>
        <dbReference type="SAM" id="Phobius"/>
    </source>
</evidence>
<evidence type="ECO:0000256" key="5">
    <source>
        <dbReference type="ARBA" id="ARBA00012438"/>
    </source>
</evidence>
<keyword evidence="15" id="KW-0408">Iron</keyword>
<dbReference type="PRINTS" id="PR00344">
    <property type="entry name" value="BCTRLSENSOR"/>
</dbReference>
<dbReference type="InterPro" id="IPR003594">
    <property type="entry name" value="HATPase_dom"/>
</dbReference>
<dbReference type="EMBL" id="JAAQTO010000013">
    <property type="protein sequence ID" value="NIC04796.1"/>
    <property type="molecule type" value="Genomic_DNA"/>
</dbReference>
<comment type="catalytic activity">
    <reaction evidence="1">
        <text>ATP + protein L-histidine = ADP + protein N-phospho-L-histidine.</text>
        <dbReference type="EC" id="2.7.13.3"/>
    </reaction>
</comment>
<feature type="transmembrane region" description="Helical" evidence="21">
    <location>
        <begin position="204"/>
        <end position="227"/>
    </location>
</feature>
<dbReference type="SUPFAM" id="SSF55874">
    <property type="entry name" value="ATPase domain of HSP90 chaperone/DNA topoisomerase II/histidine kinase"/>
    <property type="match status" value="1"/>
</dbReference>
<dbReference type="PROSITE" id="PS50109">
    <property type="entry name" value="HIS_KIN"/>
    <property type="match status" value="1"/>
</dbReference>
<dbReference type="InterPro" id="IPR033480">
    <property type="entry name" value="sCache_2"/>
</dbReference>
<dbReference type="EC" id="2.7.13.3" evidence="5"/>
<dbReference type="InterPro" id="IPR036890">
    <property type="entry name" value="HATPase_C_sf"/>
</dbReference>
<evidence type="ECO:0000256" key="10">
    <source>
        <dbReference type="ARBA" id="ARBA00022679"/>
    </source>
</evidence>
<dbReference type="InterPro" id="IPR005467">
    <property type="entry name" value="His_kinase_dom"/>
</dbReference>
<keyword evidence="9" id="KW-0963">Cytoplasm</keyword>
<evidence type="ECO:0000256" key="12">
    <source>
        <dbReference type="ARBA" id="ARBA00022723"/>
    </source>
</evidence>
<sequence>MFTFRTKLTLLTLLPLLVLIAGVTVFAIHQSARLSGVQSEILKEGLLEAKKAELKNYMELAYTAIRDIYEDPSLPRDVAQRRVAEAFHRMEYGSDGYFFVYDYEGLNIVHPRLEHLEGQDLWNFRDEDGRLLIQQLVRQAQAGGGFTEYRWDKPSGGKSELKLGYSIGLDDWGWMVGTGLYLDDVEQVVSQMERHMVENARKTILLMAFFTVSCLLVIAVIGLAVNLSEARVANRKLVKMAQKTFSFLEKERRRISRELHDGINQLLVSARFKLERIDDALDRGDHIDASSALAATDRILETGIQDLRRLACDLRPSVLDDLGLVAALESLCSGLAERKPVRIHFESNIDSRHCQPVLATALYRITQESLHNIEKHAGGAHRVVVKVLRRRNWVYLEITDDGEGFTWHTERRQEQDGTGMGLRNIQDRVDLLGGRLTIEAAPGRGVRIRLKVPFQRVASKTSGERVDGRVYTRTFGGRPSAGAGGAALPVGGAAGR</sequence>
<keyword evidence="13 23" id="KW-0418">Kinase</keyword>
<evidence type="ECO:0000256" key="17">
    <source>
        <dbReference type="ARBA" id="ARBA00023014"/>
    </source>
</evidence>
<evidence type="ECO:0000256" key="19">
    <source>
        <dbReference type="ARBA" id="ARBA00024827"/>
    </source>
</evidence>
<dbReference type="Gene3D" id="1.20.5.1930">
    <property type="match status" value="1"/>
</dbReference>
<evidence type="ECO:0000256" key="13">
    <source>
        <dbReference type="ARBA" id="ARBA00022777"/>
    </source>
</evidence>
<evidence type="ECO:0000256" key="3">
    <source>
        <dbReference type="ARBA" id="ARBA00004496"/>
    </source>
</evidence>
<dbReference type="SMART" id="SM00387">
    <property type="entry name" value="HATPase_c"/>
    <property type="match status" value="1"/>
</dbReference>
<dbReference type="InterPro" id="IPR050482">
    <property type="entry name" value="Sensor_HK_TwoCompSys"/>
</dbReference>
<dbReference type="GO" id="GO:0016301">
    <property type="term" value="F:kinase activity"/>
    <property type="evidence" value="ECO:0007669"/>
    <property type="project" value="UniProtKB-KW"/>
</dbReference>
<gene>
    <name evidence="23" type="ORF">HBJ55_05095</name>
</gene>
<dbReference type="Gene3D" id="3.30.565.10">
    <property type="entry name" value="Histidine kinase-like ATPase, C-terminal domain"/>
    <property type="match status" value="1"/>
</dbReference>
<evidence type="ECO:0000256" key="20">
    <source>
        <dbReference type="ARBA" id="ARBA00030800"/>
    </source>
</evidence>
<proteinExistence type="predicted"/>
<keyword evidence="17" id="KW-0411">Iron-sulfur</keyword>
<dbReference type="InterPro" id="IPR011712">
    <property type="entry name" value="Sig_transdc_His_kin_sub3_dim/P"/>
</dbReference>
<dbReference type="SMART" id="SM01049">
    <property type="entry name" value="Cache_2"/>
    <property type="match status" value="1"/>
</dbReference>
<evidence type="ECO:0000256" key="18">
    <source>
        <dbReference type="ARBA" id="ARBA00023136"/>
    </source>
</evidence>
<dbReference type="RefSeq" id="WP_167111688.1">
    <property type="nucleotide sequence ID" value="NZ_JAAQTO010000013.1"/>
</dbReference>
<evidence type="ECO:0000313" key="23">
    <source>
        <dbReference type="EMBL" id="NIC04796.1"/>
    </source>
</evidence>
<protein>
    <recommendedName>
        <fullName evidence="6">Oxygen sensor histidine kinase NreB</fullName>
        <ecNumber evidence="5">2.7.13.3</ecNumber>
    </recommendedName>
    <alternativeName>
        <fullName evidence="20">Nitrogen regulation protein B</fullName>
    </alternativeName>
</protein>
<dbReference type="PANTHER" id="PTHR24421:SF59">
    <property type="entry name" value="OXYGEN SENSOR HISTIDINE KINASE NREB"/>
    <property type="match status" value="1"/>
</dbReference>
<dbReference type="PANTHER" id="PTHR24421">
    <property type="entry name" value="NITRATE/NITRITE SENSOR PROTEIN NARX-RELATED"/>
    <property type="match status" value="1"/>
</dbReference>
<evidence type="ECO:0000256" key="1">
    <source>
        <dbReference type="ARBA" id="ARBA00000085"/>
    </source>
</evidence>
<keyword evidence="7" id="KW-1003">Cell membrane</keyword>